<gene>
    <name evidence="1" type="ORF">ABEG20_21540</name>
</gene>
<evidence type="ECO:0008006" key="2">
    <source>
        <dbReference type="Google" id="ProtNLM"/>
    </source>
</evidence>
<dbReference type="AlphaFoldDB" id="A0AAU7K5S5"/>
<accession>A0AAU7K5S5</accession>
<organism evidence="1">
    <name type="scientific">Pedobacter sp. KACC 23697</name>
    <dbReference type="NCBI Taxonomy" id="3149230"/>
    <lineage>
        <taxon>Bacteria</taxon>
        <taxon>Pseudomonadati</taxon>
        <taxon>Bacteroidota</taxon>
        <taxon>Sphingobacteriia</taxon>
        <taxon>Sphingobacteriales</taxon>
        <taxon>Sphingobacteriaceae</taxon>
        <taxon>Pedobacter</taxon>
    </lineage>
</organism>
<reference evidence="1" key="1">
    <citation type="submission" date="2024-05" db="EMBL/GenBank/DDBJ databases">
        <authorList>
            <person name="Kim S."/>
            <person name="Heo J."/>
            <person name="Choi H."/>
            <person name="Choi Y."/>
            <person name="Kwon S.-W."/>
            <person name="Kim Y."/>
        </authorList>
    </citation>
    <scope>NUCLEOTIDE SEQUENCE</scope>
    <source>
        <strain evidence="1">KACC 23697</strain>
    </source>
</reference>
<dbReference type="RefSeq" id="WP_406825274.1">
    <property type="nucleotide sequence ID" value="NZ_CP157485.1"/>
</dbReference>
<protein>
    <recommendedName>
        <fullName evidence="2">Bacteriocin</fullName>
    </recommendedName>
</protein>
<name>A0AAU7K5S5_9SPHI</name>
<dbReference type="EMBL" id="CP157485">
    <property type="protein sequence ID" value="XBO47876.1"/>
    <property type="molecule type" value="Genomic_DNA"/>
</dbReference>
<evidence type="ECO:0000313" key="1">
    <source>
        <dbReference type="EMBL" id="XBO47876.1"/>
    </source>
</evidence>
<proteinExistence type="predicted"/>
<sequence>MKKKLESLNSAKFKQLSYDELKNVKGAIDQQSDRCPDSKTTSMTYVGAPYGDTVTQTDTGGDCMWA</sequence>